<evidence type="ECO:0000256" key="1">
    <source>
        <dbReference type="SAM" id="SignalP"/>
    </source>
</evidence>
<sequence>MVLLMIWLVISPVVACPTYGRDCKSCIRNELKFSCPPCAPILRCMARCLWGGNSRSDCVKRCDCNTGYPTLSDCKRCMLKCKCSSLLRESCLMVLARCSQSEPVYRPLN</sequence>
<dbReference type="Proteomes" id="UP001459277">
    <property type="component" value="Unassembled WGS sequence"/>
</dbReference>
<comment type="caution">
    <text evidence="2">The sequence shown here is derived from an EMBL/GenBank/DDBJ whole genome shotgun (WGS) entry which is preliminary data.</text>
</comment>
<dbReference type="EMBL" id="JAZDWU010000002">
    <property type="protein sequence ID" value="KAL0012169.1"/>
    <property type="molecule type" value="Genomic_DNA"/>
</dbReference>
<reference evidence="2 3" key="1">
    <citation type="submission" date="2024-01" db="EMBL/GenBank/DDBJ databases">
        <title>A telomere-to-telomere, gap-free genome of sweet tea (Lithocarpus litseifolius).</title>
        <authorList>
            <person name="Zhou J."/>
        </authorList>
    </citation>
    <scope>NUCLEOTIDE SEQUENCE [LARGE SCALE GENOMIC DNA]</scope>
    <source>
        <strain evidence="2">Zhou-2022a</strain>
        <tissue evidence="2">Leaf</tissue>
    </source>
</reference>
<keyword evidence="1" id="KW-0732">Signal</keyword>
<evidence type="ECO:0000313" key="3">
    <source>
        <dbReference type="Proteomes" id="UP001459277"/>
    </source>
</evidence>
<proteinExistence type="predicted"/>
<feature type="chain" id="PRO_5043587456" description="TNFR-Cys domain-containing protein" evidence="1">
    <location>
        <begin position="16"/>
        <end position="109"/>
    </location>
</feature>
<protein>
    <recommendedName>
        <fullName evidence="4">TNFR-Cys domain-containing protein</fullName>
    </recommendedName>
</protein>
<feature type="signal peptide" evidence="1">
    <location>
        <begin position="1"/>
        <end position="15"/>
    </location>
</feature>
<organism evidence="2 3">
    <name type="scientific">Lithocarpus litseifolius</name>
    <dbReference type="NCBI Taxonomy" id="425828"/>
    <lineage>
        <taxon>Eukaryota</taxon>
        <taxon>Viridiplantae</taxon>
        <taxon>Streptophyta</taxon>
        <taxon>Embryophyta</taxon>
        <taxon>Tracheophyta</taxon>
        <taxon>Spermatophyta</taxon>
        <taxon>Magnoliopsida</taxon>
        <taxon>eudicotyledons</taxon>
        <taxon>Gunneridae</taxon>
        <taxon>Pentapetalae</taxon>
        <taxon>rosids</taxon>
        <taxon>fabids</taxon>
        <taxon>Fagales</taxon>
        <taxon>Fagaceae</taxon>
        <taxon>Lithocarpus</taxon>
    </lineage>
</organism>
<dbReference type="AlphaFoldDB" id="A0AAW2DPW1"/>
<keyword evidence="3" id="KW-1185">Reference proteome</keyword>
<evidence type="ECO:0000313" key="2">
    <source>
        <dbReference type="EMBL" id="KAL0012169.1"/>
    </source>
</evidence>
<accession>A0AAW2DPW1</accession>
<gene>
    <name evidence="2" type="ORF">SO802_007277</name>
</gene>
<name>A0AAW2DPW1_9ROSI</name>
<evidence type="ECO:0008006" key="4">
    <source>
        <dbReference type="Google" id="ProtNLM"/>
    </source>
</evidence>